<sequence>MLNCRTGVDNVVGIRHSRPAPWDTAHAGEALDAAHLAEVATFNLYLGHGSGAPAKGVVYVDDITAE</sequence>
<dbReference type="PATRIC" id="fig|477245.3.peg.1429"/>
<accession>A0A0C5FXM1</accession>
<dbReference type="AlphaFoldDB" id="A0A0C5FXM1"/>
<gene>
    <name evidence="1" type="ORF">TU94_06595</name>
</gene>
<dbReference type="HOGENOM" id="CLU_2829225_0_0_11"/>
<evidence type="ECO:0000313" key="1">
    <source>
        <dbReference type="EMBL" id="AJP01190.1"/>
    </source>
</evidence>
<dbReference type="OrthoDB" id="9816550at2"/>
<reference evidence="1 2" key="1">
    <citation type="submission" date="2015-02" db="EMBL/GenBank/DDBJ databases">
        <title>Genome sequence of thermotolerant Streptomyces cyaneogriseus subsp. Noncyanogenus NMWT1, the producer of nematocidal antibiotics nemadectin.</title>
        <authorList>
            <person name="Wang H."/>
            <person name="Li C."/>
            <person name="Xiang W."/>
            <person name="Wang X."/>
        </authorList>
    </citation>
    <scope>NUCLEOTIDE SEQUENCE [LARGE SCALE GENOMIC DNA]</scope>
    <source>
        <strain evidence="1 2">NMWT 1</strain>
    </source>
</reference>
<dbReference type="KEGG" id="scw:TU94_06595"/>
<dbReference type="STRING" id="477245.TU94_06595"/>
<dbReference type="RefSeq" id="WP_044380264.1">
    <property type="nucleotide sequence ID" value="NZ_CP010849.1"/>
</dbReference>
<proteinExistence type="predicted"/>
<evidence type="ECO:0000313" key="2">
    <source>
        <dbReference type="Proteomes" id="UP000032234"/>
    </source>
</evidence>
<name>A0A0C5FXM1_9ACTN</name>
<keyword evidence="2" id="KW-1185">Reference proteome</keyword>
<organism evidence="1 2">
    <name type="scientific">Streptomyces cyaneogriseus subsp. noncyanogenus</name>
    <dbReference type="NCBI Taxonomy" id="477245"/>
    <lineage>
        <taxon>Bacteria</taxon>
        <taxon>Bacillati</taxon>
        <taxon>Actinomycetota</taxon>
        <taxon>Actinomycetes</taxon>
        <taxon>Kitasatosporales</taxon>
        <taxon>Streptomycetaceae</taxon>
        <taxon>Streptomyces</taxon>
    </lineage>
</organism>
<dbReference type="EMBL" id="CP010849">
    <property type="protein sequence ID" value="AJP01190.1"/>
    <property type="molecule type" value="Genomic_DNA"/>
</dbReference>
<dbReference type="Proteomes" id="UP000032234">
    <property type="component" value="Chromosome"/>
</dbReference>
<protein>
    <submittedName>
        <fullName evidence="1">Uncharacterized protein</fullName>
    </submittedName>
</protein>